<feature type="compositionally biased region" description="Basic and acidic residues" evidence="2">
    <location>
        <begin position="49"/>
        <end position="68"/>
    </location>
</feature>
<comment type="caution">
    <text evidence="3">The sequence shown here is derived from an EMBL/GenBank/DDBJ whole genome shotgun (WGS) entry which is preliminary data.</text>
</comment>
<feature type="coiled-coil region" evidence="1">
    <location>
        <begin position="151"/>
        <end position="189"/>
    </location>
</feature>
<feature type="compositionally biased region" description="Acidic residues" evidence="2">
    <location>
        <begin position="27"/>
        <end position="47"/>
    </location>
</feature>
<name>A0A8H3ZTX3_9PEZI</name>
<sequence>MPSQKAQSDLPAFEPRKRHRGRYLFPDDSDLFPDDSDLLPDDSDGDGSDVNHKKARRDEAGDEEHQTGAEKLPAALEGRKVRGDEQQQEAAVDLVDDADDRASMVQRLCTGIDRQLHALNENLSNPESTLITTFSNAATTAVRQFLVDSPVKKLEQEVYQCKQLLADALRREQTKVAGLSKQLQDEKNKLADVSCSLQAEQTKVAELSASLQAERVMCTELSDALREEQKKSSKLSRDLAAKRRKSAKDVEWNINVLRSNLGKINFKRSHPNESDSKSKLRLISTIAKPLLTQGGTDLLDFFLHYSEPGVIYCFTHAVTDEDQESPPFKYGQCPLHLAGERIDDCIPVLCQEDAVADKSFVFLRLDIAVEMTGGRMVSLSP</sequence>
<organism evidence="3 4">
    <name type="scientific">Colletotrichum asianum</name>
    <dbReference type="NCBI Taxonomy" id="702518"/>
    <lineage>
        <taxon>Eukaryota</taxon>
        <taxon>Fungi</taxon>
        <taxon>Dikarya</taxon>
        <taxon>Ascomycota</taxon>
        <taxon>Pezizomycotina</taxon>
        <taxon>Sordariomycetes</taxon>
        <taxon>Hypocreomycetidae</taxon>
        <taxon>Glomerellales</taxon>
        <taxon>Glomerellaceae</taxon>
        <taxon>Colletotrichum</taxon>
        <taxon>Colletotrichum gloeosporioides species complex</taxon>
    </lineage>
</organism>
<dbReference type="Proteomes" id="UP000434172">
    <property type="component" value="Unassembled WGS sequence"/>
</dbReference>
<evidence type="ECO:0000256" key="1">
    <source>
        <dbReference type="SAM" id="Coils"/>
    </source>
</evidence>
<accession>A0A8H3ZTX3</accession>
<gene>
    <name evidence="3" type="ORF">GQ607_005481</name>
</gene>
<dbReference type="OrthoDB" id="4839597at2759"/>
<protein>
    <submittedName>
        <fullName evidence="3">R27-2 protein</fullName>
    </submittedName>
</protein>
<keyword evidence="1" id="KW-0175">Coiled coil</keyword>
<reference evidence="3 4" key="1">
    <citation type="submission" date="2019-12" db="EMBL/GenBank/DDBJ databases">
        <title>A genome sequence resource for the geographically widespread anthracnose pathogen Colletotrichum asianum.</title>
        <authorList>
            <person name="Meng Y."/>
        </authorList>
    </citation>
    <scope>NUCLEOTIDE SEQUENCE [LARGE SCALE GENOMIC DNA]</scope>
    <source>
        <strain evidence="3 4">ICMP 18580</strain>
    </source>
</reference>
<dbReference type="EMBL" id="WOWK01000024">
    <property type="protein sequence ID" value="KAF0327292.1"/>
    <property type="molecule type" value="Genomic_DNA"/>
</dbReference>
<feature type="region of interest" description="Disordered" evidence="2">
    <location>
        <begin position="1"/>
        <end position="87"/>
    </location>
</feature>
<dbReference type="AlphaFoldDB" id="A0A8H3ZTX3"/>
<evidence type="ECO:0000313" key="3">
    <source>
        <dbReference type="EMBL" id="KAF0327292.1"/>
    </source>
</evidence>
<keyword evidence="4" id="KW-1185">Reference proteome</keyword>
<proteinExistence type="predicted"/>
<evidence type="ECO:0000313" key="4">
    <source>
        <dbReference type="Proteomes" id="UP000434172"/>
    </source>
</evidence>
<evidence type="ECO:0000256" key="2">
    <source>
        <dbReference type="SAM" id="MobiDB-lite"/>
    </source>
</evidence>